<gene>
    <name evidence="3" type="ORF">E7747_13155</name>
</gene>
<dbReference type="InterPro" id="IPR049281">
    <property type="entry name" value="BVU_3817-like_C_sf"/>
</dbReference>
<keyword evidence="4" id="KW-1185">Reference proteome</keyword>
<dbReference type="InterPro" id="IPR049280">
    <property type="entry name" value="DUF6852"/>
</dbReference>
<dbReference type="Proteomes" id="UP000297149">
    <property type="component" value="Chromosome"/>
</dbReference>
<organism evidence="3 4">
    <name type="scientific">Duncaniella dubosii</name>
    <dbReference type="NCBI Taxonomy" id="2518971"/>
    <lineage>
        <taxon>Bacteria</taxon>
        <taxon>Pseudomonadati</taxon>
        <taxon>Bacteroidota</taxon>
        <taxon>Bacteroidia</taxon>
        <taxon>Bacteroidales</taxon>
        <taxon>Muribaculaceae</taxon>
        <taxon>Duncaniella</taxon>
    </lineage>
</organism>
<sequence>MLKTVLSISGRPGLYRLVNRGKNMLIVESISTKKRTPAYAHDKVISLGDISIYTETDDVPLTDVLEAVKEKNGGQPVDIKAIGDDVAVREYFAEILPDFDRERVYTSDIKKLLTWYNLLLEGGITEFADKEASAPEVESAPESEEK</sequence>
<evidence type="ECO:0000259" key="1">
    <source>
        <dbReference type="Pfam" id="PF18347"/>
    </source>
</evidence>
<dbReference type="InterPro" id="IPR049282">
    <property type="entry name" value="BVU_3817_N_sf"/>
</dbReference>
<reference evidence="4" key="1">
    <citation type="submission" date="2019-02" db="EMBL/GenBank/DDBJ databases">
        <title>Isolation and identification of novel species under the genus Muribaculum.</title>
        <authorList>
            <person name="Miyake S."/>
            <person name="Ding Y."/>
            <person name="Low A."/>
            <person name="Soh M."/>
            <person name="Seedorf H."/>
        </authorList>
    </citation>
    <scope>NUCLEOTIDE SEQUENCE [LARGE SCALE GENOMIC DNA]</scope>
    <source>
        <strain evidence="4">H5</strain>
    </source>
</reference>
<name>A0A4P7W6F1_9BACT</name>
<feature type="domain" description="DUF6852" evidence="2">
    <location>
        <begin position="50"/>
        <end position="119"/>
    </location>
</feature>
<dbReference type="Pfam" id="PF18347">
    <property type="entry name" value="DUF5606"/>
    <property type="match status" value="1"/>
</dbReference>
<dbReference type="Pfam" id="PF21186">
    <property type="entry name" value="DUF6852"/>
    <property type="match status" value="1"/>
</dbReference>
<accession>A0A4P7W6F1</accession>
<dbReference type="KEGG" id="ddb:E7747_13155"/>
<evidence type="ECO:0000259" key="2">
    <source>
        <dbReference type="Pfam" id="PF21186"/>
    </source>
</evidence>
<proteinExistence type="predicted"/>
<evidence type="ECO:0000313" key="3">
    <source>
        <dbReference type="EMBL" id="QCD43140.1"/>
    </source>
</evidence>
<dbReference type="EMBL" id="CP039396">
    <property type="protein sequence ID" value="QCD43140.1"/>
    <property type="molecule type" value="Genomic_DNA"/>
</dbReference>
<dbReference type="RefSeq" id="WP_136416449.1">
    <property type="nucleotide sequence ID" value="NZ_CP039396.1"/>
</dbReference>
<feature type="domain" description="DUF5606" evidence="1">
    <location>
        <begin position="2"/>
        <end position="47"/>
    </location>
</feature>
<evidence type="ECO:0000313" key="4">
    <source>
        <dbReference type="Proteomes" id="UP000297149"/>
    </source>
</evidence>
<protein>
    <submittedName>
        <fullName evidence="3">Uncharacterized protein</fullName>
    </submittedName>
</protein>
<dbReference type="Gene3D" id="2.30.30.730">
    <property type="match status" value="1"/>
</dbReference>
<dbReference type="InterPro" id="IPR041218">
    <property type="entry name" value="DUF5606"/>
</dbReference>
<dbReference type="AlphaFoldDB" id="A0A4P7W6F1"/>
<dbReference type="Gene3D" id="1.10.10.1650">
    <property type="match status" value="1"/>
</dbReference>